<dbReference type="PANTHER" id="PTHR30437:SF5">
    <property type="entry name" value="REGULATOR OF NUCLEOSIDE DIPHOSPHATE KINASE"/>
    <property type="match status" value="1"/>
</dbReference>
<keyword evidence="4" id="KW-1185">Reference proteome</keyword>
<dbReference type="InterPro" id="IPR023459">
    <property type="entry name" value="Tscrpt_elong_fac_GreA/B_fam"/>
</dbReference>
<feature type="domain" description="Regulator of nucleoside diphosphate kinase N-terminal" evidence="2">
    <location>
        <begin position="15"/>
        <end position="55"/>
    </location>
</feature>
<dbReference type="GO" id="GO:0032784">
    <property type="term" value="P:regulation of DNA-templated transcription elongation"/>
    <property type="evidence" value="ECO:0007669"/>
    <property type="project" value="InterPro"/>
</dbReference>
<keyword evidence="3" id="KW-0808">Transferase</keyword>
<dbReference type="Proteomes" id="UP000199150">
    <property type="component" value="Unassembled WGS sequence"/>
</dbReference>
<protein>
    <submittedName>
        <fullName evidence="3">Regulator of nucleoside diphosphate kinase</fullName>
    </submittedName>
</protein>
<evidence type="ECO:0000313" key="4">
    <source>
        <dbReference type="Proteomes" id="UP000199150"/>
    </source>
</evidence>
<feature type="domain" description="Transcription elongation factor GreA/GreB C-terminal" evidence="1">
    <location>
        <begin position="62"/>
        <end position="135"/>
    </location>
</feature>
<dbReference type="NCBIfam" id="NF004396">
    <property type="entry name" value="PRK05753.1"/>
    <property type="match status" value="1"/>
</dbReference>
<dbReference type="GO" id="GO:0016301">
    <property type="term" value="F:kinase activity"/>
    <property type="evidence" value="ECO:0007669"/>
    <property type="project" value="UniProtKB-KW"/>
</dbReference>
<dbReference type="GO" id="GO:0006354">
    <property type="term" value="P:DNA-templated transcription elongation"/>
    <property type="evidence" value="ECO:0007669"/>
    <property type="project" value="TreeGrafter"/>
</dbReference>
<dbReference type="Pfam" id="PF01272">
    <property type="entry name" value="GreA_GreB"/>
    <property type="match status" value="1"/>
</dbReference>
<dbReference type="InterPro" id="IPR029462">
    <property type="entry name" value="Rnk_N"/>
</dbReference>
<dbReference type="GO" id="GO:0003677">
    <property type="term" value="F:DNA binding"/>
    <property type="evidence" value="ECO:0007669"/>
    <property type="project" value="InterPro"/>
</dbReference>
<dbReference type="SUPFAM" id="SSF54534">
    <property type="entry name" value="FKBP-like"/>
    <property type="match status" value="1"/>
</dbReference>
<keyword evidence="3" id="KW-0418">Kinase</keyword>
<evidence type="ECO:0000313" key="3">
    <source>
        <dbReference type="EMBL" id="SCW74617.1"/>
    </source>
</evidence>
<dbReference type="OrthoDB" id="192847at2"/>
<reference evidence="4" key="1">
    <citation type="submission" date="2016-10" db="EMBL/GenBank/DDBJ databases">
        <authorList>
            <person name="Varghese N."/>
            <person name="Submissions S."/>
        </authorList>
    </citation>
    <scope>NUCLEOTIDE SEQUENCE [LARGE SCALE GENOMIC DNA]</scope>
    <source>
        <strain evidence="4">CGMCC 1.3431</strain>
    </source>
</reference>
<gene>
    <name evidence="3" type="ORF">SAMN02927928_3064</name>
</gene>
<proteinExistence type="predicted"/>
<dbReference type="Gene3D" id="3.10.50.30">
    <property type="entry name" value="Transcription elongation factor, GreA/GreB, C-terminal domain"/>
    <property type="match status" value="1"/>
</dbReference>
<sequence>MSQTHIQSPRHIRLPAILIGEDDLDALHRLADQARGHLAAAAEQLLTELERARIVTQDKLPPETVRMGSHVTFTTEDGLSRTAELVFPDRADIAADRISILTPVGAALIGVSVGQTIDWQSPDGRRRSLTVTAVSG</sequence>
<dbReference type="RefSeq" id="WP_090650150.1">
    <property type="nucleotide sequence ID" value="NZ_CBCRYE010000005.1"/>
</dbReference>
<dbReference type="PANTHER" id="PTHR30437">
    <property type="entry name" value="TRANSCRIPTION ELONGATION FACTOR GREA"/>
    <property type="match status" value="1"/>
</dbReference>
<name>A0A1G4T086_9CAUL</name>
<evidence type="ECO:0000259" key="1">
    <source>
        <dbReference type="Pfam" id="PF01272"/>
    </source>
</evidence>
<dbReference type="Pfam" id="PF14760">
    <property type="entry name" value="Rnk_N"/>
    <property type="match status" value="1"/>
</dbReference>
<organism evidence="3 4">
    <name type="scientific">Asticcacaulis taihuensis</name>
    <dbReference type="NCBI Taxonomy" id="260084"/>
    <lineage>
        <taxon>Bacteria</taxon>
        <taxon>Pseudomonadati</taxon>
        <taxon>Pseudomonadota</taxon>
        <taxon>Alphaproteobacteria</taxon>
        <taxon>Caulobacterales</taxon>
        <taxon>Caulobacteraceae</taxon>
        <taxon>Asticcacaulis</taxon>
    </lineage>
</organism>
<dbReference type="STRING" id="260084.SAMN02927928_3064"/>
<dbReference type="Gene3D" id="1.10.286.20">
    <property type="match status" value="1"/>
</dbReference>
<evidence type="ECO:0000259" key="2">
    <source>
        <dbReference type="Pfam" id="PF14760"/>
    </source>
</evidence>
<dbReference type="InterPro" id="IPR001437">
    <property type="entry name" value="Tscrpt_elong_fac_GreA/B_C"/>
</dbReference>
<accession>A0A1G4T086</accession>
<dbReference type="EMBL" id="FMTS01000006">
    <property type="protein sequence ID" value="SCW74617.1"/>
    <property type="molecule type" value="Genomic_DNA"/>
</dbReference>
<dbReference type="InterPro" id="IPR036953">
    <property type="entry name" value="GreA/GreB_C_sf"/>
</dbReference>
<dbReference type="PIRSF" id="PIRSF006092">
    <property type="entry name" value="GreA_GreB"/>
    <property type="match status" value="1"/>
</dbReference>
<dbReference type="AlphaFoldDB" id="A0A1G4T086"/>
<dbReference type="GO" id="GO:0070063">
    <property type="term" value="F:RNA polymerase binding"/>
    <property type="evidence" value="ECO:0007669"/>
    <property type="project" value="InterPro"/>
</dbReference>